<dbReference type="Proteomes" id="UP000001812">
    <property type="component" value="Chromosome I"/>
</dbReference>
<evidence type="ECO:0000313" key="3">
    <source>
        <dbReference type="Proteomes" id="UP000001812"/>
    </source>
</evidence>
<feature type="compositionally biased region" description="Low complexity" evidence="1">
    <location>
        <begin position="27"/>
        <end position="38"/>
    </location>
</feature>
<organism evidence="2 3">
    <name type="scientific">Burkholderia pseudomallei 1710a</name>
    <dbReference type="NCBI Taxonomy" id="320371"/>
    <lineage>
        <taxon>Bacteria</taxon>
        <taxon>Pseudomonadati</taxon>
        <taxon>Pseudomonadota</taxon>
        <taxon>Betaproteobacteria</taxon>
        <taxon>Burkholderiales</taxon>
        <taxon>Burkholderiaceae</taxon>
        <taxon>Burkholderia</taxon>
        <taxon>pseudomallei group</taxon>
    </lineage>
</organism>
<reference evidence="2 3" key="2">
    <citation type="submission" date="2009-05" db="EMBL/GenBank/DDBJ databases">
        <authorList>
            <person name="Harkins D.M."/>
            <person name="DeShazer D."/>
            <person name="Woods D.E."/>
            <person name="Brinkac L.M."/>
            <person name="Brown K.A."/>
            <person name="Hung G.C."/>
            <person name="Tuanyok A."/>
            <person name="Zhang B."/>
            <person name="Nierman W.C."/>
        </authorList>
    </citation>
    <scope>NUCLEOTIDE SEQUENCE [LARGE SCALE GENOMIC DNA]</scope>
    <source>
        <strain evidence="2 3">1710a</strain>
    </source>
</reference>
<evidence type="ECO:0000256" key="1">
    <source>
        <dbReference type="SAM" id="MobiDB-lite"/>
    </source>
</evidence>
<dbReference type="EMBL" id="CM000832">
    <property type="protein sequence ID" value="EET08253.1"/>
    <property type="molecule type" value="Genomic_DNA"/>
</dbReference>
<accession>A0A0E1W521</accession>
<proteinExistence type="predicted"/>
<name>A0A0E1W521_BURPE</name>
<protein>
    <submittedName>
        <fullName evidence="2">Uncharacterized protein</fullName>
    </submittedName>
</protein>
<evidence type="ECO:0000313" key="2">
    <source>
        <dbReference type="EMBL" id="EET08253.1"/>
    </source>
</evidence>
<reference evidence="3" key="1">
    <citation type="submission" date="2007-08" db="EMBL/GenBank/DDBJ databases">
        <title>Annotation of Burkholderia pseudomallei 1710a.</title>
        <authorList>
            <person name="Harkins D.M."/>
            <person name="DeShazer D."/>
            <person name="Woods D.E."/>
            <person name="Brinkac L.M."/>
            <person name="Brown K.A."/>
            <person name="Hung G.C."/>
            <person name="Tuanyok A."/>
            <person name="Zhang B."/>
            <person name="Nierman W.C."/>
        </authorList>
    </citation>
    <scope>NUCLEOTIDE SEQUENCE [LARGE SCALE GENOMIC DNA]</scope>
    <source>
        <strain evidence="3">1710a</strain>
    </source>
</reference>
<feature type="region of interest" description="Disordered" evidence="1">
    <location>
        <begin position="14"/>
        <end position="38"/>
    </location>
</feature>
<gene>
    <name evidence="2" type="ORF">BURPS1710A_3792</name>
</gene>
<dbReference type="HOGENOM" id="CLU_3325551_0_0_4"/>
<sequence length="38" mass="4236">MAASHAFLCASHRMRRRDAWPSRSQPADRAVAAVARPM</sequence>
<dbReference type="AlphaFoldDB" id="A0A0E1W521"/>